<sequence>MAPQREFRSRVPIPTDRAPTQNSFTSVPTSGERHGWMAVTDDLPGAPNLEQSTILFELLGNCHRVPPKVVQEIRGLDLGSYPCRGVVLYGFENDSTPSKFRPLFTQDVIPAGRSHAVQINVDVTGRVLLNIVLMGGVPPVEGVPLV</sequence>
<dbReference type="AlphaFoldDB" id="A0A9P6HEI6"/>
<accession>A0A9P6HEI6</accession>
<keyword evidence="3" id="KW-1185">Reference proteome</keyword>
<feature type="compositionally biased region" description="Polar residues" evidence="1">
    <location>
        <begin position="18"/>
        <end position="29"/>
    </location>
</feature>
<reference evidence="2" key="1">
    <citation type="journal article" date="2020" name="Nat. Commun.">
        <title>Large-scale genome sequencing of mycorrhizal fungi provides insights into the early evolution of symbiotic traits.</title>
        <authorList>
            <person name="Miyauchi S."/>
            <person name="Kiss E."/>
            <person name="Kuo A."/>
            <person name="Drula E."/>
            <person name="Kohler A."/>
            <person name="Sanchez-Garcia M."/>
            <person name="Morin E."/>
            <person name="Andreopoulos B."/>
            <person name="Barry K.W."/>
            <person name="Bonito G."/>
            <person name="Buee M."/>
            <person name="Carver A."/>
            <person name="Chen C."/>
            <person name="Cichocki N."/>
            <person name="Clum A."/>
            <person name="Culley D."/>
            <person name="Crous P.W."/>
            <person name="Fauchery L."/>
            <person name="Girlanda M."/>
            <person name="Hayes R.D."/>
            <person name="Keri Z."/>
            <person name="LaButti K."/>
            <person name="Lipzen A."/>
            <person name="Lombard V."/>
            <person name="Magnuson J."/>
            <person name="Maillard F."/>
            <person name="Murat C."/>
            <person name="Nolan M."/>
            <person name="Ohm R.A."/>
            <person name="Pangilinan J."/>
            <person name="Pereira M.F."/>
            <person name="Perotto S."/>
            <person name="Peter M."/>
            <person name="Pfister S."/>
            <person name="Riley R."/>
            <person name="Sitrit Y."/>
            <person name="Stielow J.B."/>
            <person name="Szollosi G."/>
            <person name="Zifcakova L."/>
            <person name="Stursova M."/>
            <person name="Spatafora J.W."/>
            <person name="Tedersoo L."/>
            <person name="Vaario L.M."/>
            <person name="Yamada A."/>
            <person name="Yan M."/>
            <person name="Wang P."/>
            <person name="Xu J."/>
            <person name="Bruns T."/>
            <person name="Baldrian P."/>
            <person name="Vilgalys R."/>
            <person name="Dunand C."/>
            <person name="Henrissat B."/>
            <person name="Grigoriev I.V."/>
            <person name="Hibbett D."/>
            <person name="Nagy L.G."/>
            <person name="Martin F.M."/>
        </authorList>
    </citation>
    <scope>NUCLEOTIDE SEQUENCE</scope>
    <source>
        <strain evidence="2">UH-Tt-Lm1</strain>
    </source>
</reference>
<reference evidence="2" key="2">
    <citation type="submission" date="2020-11" db="EMBL/GenBank/DDBJ databases">
        <authorList>
            <consortium name="DOE Joint Genome Institute"/>
            <person name="Kuo A."/>
            <person name="Miyauchi S."/>
            <person name="Kiss E."/>
            <person name="Drula E."/>
            <person name="Kohler A."/>
            <person name="Sanchez-Garcia M."/>
            <person name="Andreopoulos B."/>
            <person name="Barry K.W."/>
            <person name="Bonito G."/>
            <person name="Buee M."/>
            <person name="Carver A."/>
            <person name="Chen C."/>
            <person name="Cichocki N."/>
            <person name="Clum A."/>
            <person name="Culley D."/>
            <person name="Crous P.W."/>
            <person name="Fauchery L."/>
            <person name="Girlanda M."/>
            <person name="Hayes R."/>
            <person name="Keri Z."/>
            <person name="Labutti K."/>
            <person name="Lipzen A."/>
            <person name="Lombard V."/>
            <person name="Magnuson J."/>
            <person name="Maillard F."/>
            <person name="Morin E."/>
            <person name="Murat C."/>
            <person name="Nolan M."/>
            <person name="Ohm R."/>
            <person name="Pangilinan J."/>
            <person name="Pereira M."/>
            <person name="Perotto S."/>
            <person name="Peter M."/>
            <person name="Riley R."/>
            <person name="Sitrit Y."/>
            <person name="Stielow B."/>
            <person name="Szollosi G."/>
            <person name="Zifcakova L."/>
            <person name="Stursova M."/>
            <person name="Spatafora J.W."/>
            <person name="Tedersoo L."/>
            <person name="Vaario L.-M."/>
            <person name="Yamada A."/>
            <person name="Yan M."/>
            <person name="Wang P."/>
            <person name="Xu J."/>
            <person name="Bruns T."/>
            <person name="Baldrian P."/>
            <person name="Vilgalys R."/>
            <person name="Henrissat B."/>
            <person name="Grigoriev I.V."/>
            <person name="Hibbett D."/>
            <person name="Nagy L.G."/>
            <person name="Martin F.M."/>
        </authorList>
    </citation>
    <scope>NUCLEOTIDE SEQUENCE</scope>
    <source>
        <strain evidence="2">UH-Tt-Lm1</strain>
    </source>
</reference>
<dbReference type="Proteomes" id="UP000736335">
    <property type="component" value="Unassembled WGS sequence"/>
</dbReference>
<evidence type="ECO:0000313" key="3">
    <source>
        <dbReference type="Proteomes" id="UP000736335"/>
    </source>
</evidence>
<proteinExistence type="predicted"/>
<evidence type="ECO:0000313" key="2">
    <source>
        <dbReference type="EMBL" id="KAF9785161.1"/>
    </source>
</evidence>
<organism evidence="2 3">
    <name type="scientific">Thelephora terrestris</name>
    <dbReference type="NCBI Taxonomy" id="56493"/>
    <lineage>
        <taxon>Eukaryota</taxon>
        <taxon>Fungi</taxon>
        <taxon>Dikarya</taxon>
        <taxon>Basidiomycota</taxon>
        <taxon>Agaricomycotina</taxon>
        <taxon>Agaricomycetes</taxon>
        <taxon>Thelephorales</taxon>
        <taxon>Thelephoraceae</taxon>
        <taxon>Thelephora</taxon>
    </lineage>
</organism>
<evidence type="ECO:0000256" key="1">
    <source>
        <dbReference type="SAM" id="MobiDB-lite"/>
    </source>
</evidence>
<feature type="region of interest" description="Disordered" evidence="1">
    <location>
        <begin position="1"/>
        <end position="31"/>
    </location>
</feature>
<name>A0A9P6HEI6_9AGAM</name>
<protein>
    <submittedName>
        <fullName evidence="2">Uncharacterized protein</fullName>
    </submittedName>
</protein>
<dbReference type="EMBL" id="WIUZ02000007">
    <property type="protein sequence ID" value="KAF9785161.1"/>
    <property type="molecule type" value="Genomic_DNA"/>
</dbReference>
<comment type="caution">
    <text evidence="2">The sequence shown here is derived from an EMBL/GenBank/DDBJ whole genome shotgun (WGS) entry which is preliminary data.</text>
</comment>
<gene>
    <name evidence="2" type="ORF">BJ322DRAFT_1020742</name>
</gene>